<evidence type="ECO:0000313" key="5">
    <source>
        <dbReference type="EMBL" id="KAJ2805189.1"/>
    </source>
</evidence>
<dbReference type="GO" id="GO:0006099">
    <property type="term" value="P:tricarboxylic acid cycle"/>
    <property type="evidence" value="ECO:0007669"/>
    <property type="project" value="TreeGrafter"/>
</dbReference>
<dbReference type="CDD" id="cd06849">
    <property type="entry name" value="lipoyl_domain"/>
    <property type="match status" value="1"/>
</dbReference>
<comment type="similarity">
    <text evidence="1">Belongs to the 2-oxoacid dehydrogenase family.</text>
</comment>
<accession>A0A9W8I2Y8</accession>
<dbReference type="SUPFAM" id="SSF51230">
    <property type="entry name" value="Single hybrid motif"/>
    <property type="match status" value="1"/>
</dbReference>
<evidence type="ECO:0000313" key="6">
    <source>
        <dbReference type="Proteomes" id="UP001140094"/>
    </source>
</evidence>
<dbReference type="Gene3D" id="2.40.50.100">
    <property type="match status" value="1"/>
</dbReference>
<dbReference type="GO" id="GO:0004149">
    <property type="term" value="F:dihydrolipoyllysine-residue succinyltransferase activity"/>
    <property type="evidence" value="ECO:0007669"/>
    <property type="project" value="TreeGrafter"/>
</dbReference>
<evidence type="ECO:0000256" key="2">
    <source>
        <dbReference type="ARBA" id="ARBA00022823"/>
    </source>
</evidence>
<evidence type="ECO:0000256" key="1">
    <source>
        <dbReference type="ARBA" id="ARBA00007317"/>
    </source>
</evidence>
<feature type="domain" description="Lipoyl-binding" evidence="4">
    <location>
        <begin position="1"/>
        <end position="68"/>
    </location>
</feature>
<evidence type="ECO:0000256" key="3">
    <source>
        <dbReference type="ARBA" id="ARBA00022946"/>
    </source>
</evidence>
<dbReference type="PANTHER" id="PTHR43416:SF5">
    <property type="entry name" value="DIHYDROLIPOYLLYSINE-RESIDUE SUCCINYLTRANSFERASE COMPONENT OF 2-OXOGLUTARATE DEHYDROGENASE COMPLEX, MITOCHONDRIAL"/>
    <property type="match status" value="1"/>
</dbReference>
<dbReference type="Pfam" id="PF00364">
    <property type="entry name" value="Biotin_lipoyl"/>
    <property type="match status" value="1"/>
</dbReference>
<feature type="non-terminal residue" evidence="5">
    <location>
        <position position="75"/>
    </location>
</feature>
<dbReference type="InterPro" id="IPR000089">
    <property type="entry name" value="Biotin_lipoyl"/>
</dbReference>
<gene>
    <name evidence="5" type="ORF">H4R20_002194</name>
</gene>
<sequence length="75" mass="8030">MADSITEGTLKAWTKQVGEQVEQDEEVASIETDKVDIPVNSPVAGVIRELLAKEEDTVTVGQDLFKIEEGAAAEG</sequence>
<dbReference type="OrthoDB" id="5391403at2759"/>
<dbReference type="AlphaFoldDB" id="A0A9W8I2Y8"/>
<name>A0A9W8I2Y8_9FUNG</name>
<dbReference type="PROSITE" id="PS00189">
    <property type="entry name" value="LIPOYL"/>
    <property type="match status" value="1"/>
</dbReference>
<dbReference type="EMBL" id="JANBUO010000315">
    <property type="protein sequence ID" value="KAJ2805189.1"/>
    <property type="molecule type" value="Genomic_DNA"/>
</dbReference>
<dbReference type="Proteomes" id="UP001140094">
    <property type="component" value="Unassembled WGS sequence"/>
</dbReference>
<keyword evidence="2" id="KW-0450">Lipoyl</keyword>
<keyword evidence="6" id="KW-1185">Reference proteome</keyword>
<dbReference type="GO" id="GO:0005739">
    <property type="term" value="C:mitochondrion"/>
    <property type="evidence" value="ECO:0007669"/>
    <property type="project" value="TreeGrafter"/>
</dbReference>
<dbReference type="InterPro" id="IPR011053">
    <property type="entry name" value="Single_hybrid_motif"/>
</dbReference>
<dbReference type="PROSITE" id="PS50968">
    <property type="entry name" value="BIOTINYL_LIPOYL"/>
    <property type="match status" value="1"/>
</dbReference>
<organism evidence="5 6">
    <name type="scientific">Coemansia guatemalensis</name>
    <dbReference type="NCBI Taxonomy" id="2761395"/>
    <lineage>
        <taxon>Eukaryota</taxon>
        <taxon>Fungi</taxon>
        <taxon>Fungi incertae sedis</taxon>
        <taxon>Zoopagomycota</taxon>
        <taxon>Kickxellomycotina</taxon>
        <taxon>Kickxellomycetes</taxon>
        <taxon>Kickxellales</taxon>
        <taxon>Kickxellaceae</taxon>
        <taxon>Coemansia</taxon>
    </lineage>
</organism>
<proteinExistence type="inferred from homology"/>
<dbReference type="InterPro" id="IPR003016">
    <property type="entry name" value="2-oxoA_DH_lipoyl-BS"/>
</dbReference>
<evidence type="ECO:0000259" key="4">
    <source>
        <dbReference type="PROSITE" id="PS50968"/>
    </source>
</evidence>
<dbReference type="PANTHER" id="PTHR43416">
    <property type="entry name" value="DIHYDROLIPOYLLYSINE-RESIDUE SUCCINYLTRANSFERASE COMPONENT OF 2-OXOGLUTARATE DEHYDROGENASE COMPLEX, MITOCHONDRIAL-RELATED"/>
    <property type="match status" value="1"/>
</dbReference>
<dbReference type="InterPro" id="IPR050537">
    <property type="entry name" value="2-oxoacid_dehydrogenase"/>
</dbReference>
<reference evidence="5" key="1">
    <citation type="submission" date="2022-07" db="EMBL/GenBank/DDBJ databases">
        <title>Phylogenomic reconstructions and comparative analyses of Kickxellomycotina fungi.</title>
        <authorList>
            <person name="Reynolds N.K."/>
            <person name="Stajich J.E."/>
            <person name="Barry K."/>
            <person name="Grigoriev I.V."/>
            <person name="Crous P."/>
            <person name="Smith M.E."/>
        </authorList>
    </citation>
    <scope>NUCLEOTIDE SEQUENCE</scope>
    <source>
        <strain evidence="5">NRRL 1565</strain>
    </source>
</reference>
<protein>
    <recommendedName>
        <fullName evidence="4">Lipoyl-binding domain-containing protein</fullName>
    </recommendedName>
</protein>
<comment type="caution">
    <text evidence="5">The sequence shown here is derived from an EMBL/GenBank/DDBJ whole genome shotgun (WGS) entry which is preliminary data.</text>
</comment>
<keyword evidence="3" id="KW-0809">Transit peptide</keyword>